<dbReference type="InterPro" id="IPR000160">
    <property type="entry name" value="GGDEF_dom"/>
</dbReference>
<dbReference type="InterPro" id="IPR029787">
    <property type="entry name" value="Nucleotide_cyclase"/>
</dbReference>
<keyword evidence="7" id="KW-1185">Reference proteome</keyword>
<dbReference type="EMBL" id="CP036287">
    <property type="protein sequence ID" value="QDU67736.1"/>
    <property type="molecule type" value="Genomic_DNA"/>
</dbReference>
<feature type="domain" description="GGDEF" evidence="5">
    <location>
        <begin position="225"/>
        <end position="362"/>
    </location>
</feature>
<reference evidence="6 7" key="1">
    <citation type="submission" date="2019-02" db="EMBL/GenBank/DDBJ databases">
        <title>Deep-cultivation of Planctomycetes and their phenomic and genomic characterization uncovers novel biology.</title>
        <authorList>
            <person name="Wiegand S."/>
            <person name="Jogler M."/>
            <person name="Boedeker C."/>
            <person name="Pinto D."/>
            <person name="Vollmers J."/>
            <person name="Rivas-Marin E."/>
            <person name="Kohn T."/>
            <person name="Peeters S.H."/>
            <person name="Heuer A."/>
            <person name="Rast P."/>
            <person name="Oberbeckmann S."/>
            <person name="Bunk B."/>
            <person name="Jeske O."/>
            <person name="Meyerdierks A."/>
            <person name="Storesund J.E."/>
            <person name="Kallscheuer N."/>
            <person name="Luecker S."/>
            <person name="Lage O.M."/>
            <person name="Pohl T."/>
            <person name="Merkel B.J."/>
            <person name="Hornburger P."/>
            <person name="Mueller R.-W."/>
            <person name="Bruemmer F."/>
            <person name="Labrenz M."/>
            <person name="Spormann A.M."/>
            <person name="Op den Camp H."/>
            <person name="Overmann J."/>
            <person name="Amann R."/>
            <person name="Jetten M.S.M."/>
            <person name="Mascher T."/>
            <person name="Medema M.H."/>
            <person name="Devos D.P."/>
            <person name="Kaster A.-K."/>
            <person name="Ovreas L."/>
            <person name="Rohde M."/>
            <person name="Galperin M.Y."/>
            <person name="Jogler C."/>
        </authorList>
    </citation>
    <scope>NUCLEOTIDE SEQUENCE [LARGE SCALE GENOMIC DNA]</scope>
    <source>
        <strain evidence="6 7">Pla133</strain>
    </source>
</reference>
<feature type="compositionally biased region" description="Basic and acidic residues" evidence="4">
    <location>
        <begin position="1"/>
        <end position="10"/>
    </location>
</feature>
<dbReference type="Proteomes" id="UP000316921">
    <property type="component" value="Chromosome"/>
</dbReference>
<dbReference type="Gene3D" id="3.30.70.270">
    <property type="match status" value="1"/>
</dbReference>
<name>A0A518BL85_9BACT</name>
<proteinExistence type="predicted"/>
<evidence type="ECO:0000259" key="5">
    <source>
        <dbReference type="PROSITE" id="PS50887"/>
    </source>
</evidence>
<dbReference type="PROSITE" id="PS50887">
    <property type="entry name" value="GGDEF"/>
    <property type="match status" value="1"/>
</dbReference>
<dbReference type="InterPro" id="IPR050469">
    <property type="entry name" value="Diguanylate_Cyclase"/>
</dbReference>
<dbReference type="GO" id="GO:1902201">
    <property type="term" value="P:negative regulation of bacterial-type flagellum-dependent cell motility"/>
    <property type="evidence" value="ECO:0007669"/>
    <property type="project" value="TreeGrafter"/>
</dbReference>
<sequence length="369" mass="39530">MRTGDSEQQGRRVRRAAPAPVGDSTPAGGRVLPSSTFSPDPGEVLSADLRSYLNLEPLPLVVVDSNRRIVFANRASQSEWSAVDDRALDDLLPIPESDWLLLRRALEIAADSPESALVAVTMEHVGGATIAMEAGQFVGLMGESLMLLRARDRRMNGIVSDPVIGVLRAQASRARELQDEIKRLSARNRQLTTELGQDELTGVASRRALFRSLASDLRTTRRGSAGLGLLMVDVDYFKRFNDSCGHLAGDQCLIAVAEALGSTGRRTHDLLARFGGEEFAVVLPGIDAAALEERAAAVCAAVVSRQIPHPDSPVGPHVTVSVGAAWIPPGGSVRAREALERADRALYAAKVAGRNRIELAAVNGSARRR</sequence>
<evidence type="ECO:0000256" key="4">
    <source>
        <dbReference type="SAM" id="MobiDB-lite"/>
    </source>
</evidence>
<dbReference type="GO" id="GO:0005886">
    <property type="term" value="C:plasma membrane"/>
    <property type="evidence" value="ECO:0007669"/>
    <property type="project" value="TreeGrafter"/>
</dbReference>
<dbReference type="AlphaFoldDB" id="A0A518BL85"/>
<keyword evidence="3" id="KW-0175">Coiled coil</keyword>
<dbReference type="EC" id="2.7.7.65" evidence="1"/>
<evidence type="ECO:0000313" key="6">
    <source>
        <dbReference type="EMBL" id="QDU67736.1"/>
    </source>
</evidence>
<organism evidence="6 7">
    <name type="scientific">Engelhardtia mirabilis</name>
    <dbReference type="NCBI Taxonomy" id="2528011"/>
    <lineage>
        <taxon>Bacteria</taxon>
        <taxon>Pseudomonadati</taxon>
        <taxon>Planctomycetota</taxon>
        <taxon>Planctomycetia</taxon>
        <taxon>Planctomycetia incertae sedis</taxon>
        <taxon>Engelhardtia</taxon>
    </lineage>
</organism>
<dbReference type="GO" id="GO:0043709">
    <property type="term" value="P:cell adhesion involved in single-species biofilm formation"/>
    <property type="evidence" value="ECO:0007669"/>
    <property type="project" value="TreeGrafter"/>
</dbReference>
<evidence type="ECO:0000256" key="2">
    <source>
        <dbReference type="ARBA" id="ARBA00034247"/>
    </source>
</evidence>
<dbReference type="FunFam" id="3.30.70.270:FF:000001">
    <property type="entry name" value="Diguanylate cyclase domain protein"/>
    <property type="match status" value="1"/>
</dbReference>
<dbReference type="KEGG" id="pbap:Pla133_28250"/>
<dbReference type="GO" id="GO:0052621">
    <property type="term" value="F:diguanylate cyclase activity"/>
    <property type="evidence" value="ECO:0007669"/>
    <property type="project" value="UniProtKB-EC"/>
</dbReference>
<protein>
    <recommendedName>
        <fullName evidence="1">diguanylate cyclase</fullName>
        <ecNumber evidence="1">2.7.7.65</ecNumber>
    </recommendedName>
</protein>
<evidence type="ECO:0000256" key="1">
    <source>
        <dbReference type="ARBA" id="ARBA00012528"/>
    </source>
</evidence>
<gene>
    <name evidence="6" type="primary">cph2_2</name>
    <name evidence="6" type="ORF">Pla133_28250</name>
</gene>
<dbReference type="PANTHER" id="PTHR45138">
    <property type="entry name" value="REGULATORY COMPONENTS OF SENSORY TRANSDUCTION SYSTEM"/>
    <property type="match status" value="1"/>
</dbReference>
<feature type="region of interest" description="Disordered" evidence="4">
    <location>
        <begin position="1"/>
        <end position="39"/>
    </location>
</feature>
<accession>A0A518BL85</accession>
<evidence type="ECO:0000256" key="3">
    <source>
        <dbReference type="SAM" id="Coils"/>
    </source>
</evidence>
<dbReference type="Pfam" id="PF00990">
    <property type="entry name" value="GGDEF"/>
    <property type="match status" value="1"/>
</dbReference>
<dbReference type="NCBIfam" id="TIGR00254">
    <property type="entry name" value="GGDEF"/>
    <property type="match status" value="1"/>
</dbReference>
<dbReference type="PANTHER" id="PTHR45138:SF9">
    <property type="entry name" value="DIGUANYLATE CYCLASE DGCM-RELATED"/>
    <property type="match status" value="1"/>
</dbReference>
<dbReference type="CDD" id="cd01949">
    <property type="entry name" value="GGDEF"/>
    <property type="match status" value="1"/>
</dbReference>
<feature type="coiled-coil region" evidence="3">
    <location>
        <begin position="167"/>
        <end position="194"/>
    </location>
</feature>
<dbReference type="SMART" id="SM00267">
    <property type="entry name" value="GGDEF"/>
    <property type="match status" value="1"/>
</dbReference>
<dbReference type="SUPFAM" id="SSF55073">
    <property type="entry name" value="Nucleotide cyclase"/>
    <property type="match status" value="1"/>
</dbReference>
<dbReference type="InterPro" id="IPR043128">
    <property type="entry name" value="Rev_trsase/Diguanyl_cyclase"/>
</dbReference>
<evidence type="ECO:0000313" key="7">
    <source>
        <dbReference type="Proteomes" id="UP000316921"/>
    </source>
</evidence>
<comment type="catalytic activity">
    <reaction evidence="2">
        <text>2 GTP = 3',3'-c-di-GMP + 2 diphosphate</text>
        <dbReference type="Rhea" id="RHEA:24898"/>
        <dbReference type="ChEBI" id="CHEBI:33019"/>
        <dbReference type="ChEBI" id="CHEBI:37565"/>
        <dbReference type="ChEBI" id="CHEBI:58805"/>
        <dbReference type="EC" id="2.7.7.65"/>
    </reaction>
</comment>